<keyword evidence="18" id="KW-1185">Reference proteome</keyword>
<dbReference type="Pfam" id="PF13426">
    <property type="entry name" value="PAS_9"/>
    <property type="match status" value="1"/>
</dbReference>
<dbReference type="InterPro" id="IPR013656">
    <property type="entry name" value="PAS_4"/>
</dbReference>
<dbReference type="InterPro" id="IPR000700">
    <property type="entry name" value="PAS-assoc_C"/>
</dbReference>
<dbReference type="GO" id="GO:0005524">
    <property type="term" value="F:ATP binding"/>
    <property type="evidence" value="ECO:0007669"/>
    <property type="project" value="UniProtKB-KW"/>
</dbReference>
<feature type="domain" description="Histidine kinase" evidence="13">
    <location>
        <begin position="583"/>
        <end position="805"/>
    </location>
</feature>
<protein>
    <recommendedName>
        <fullName evidence="10">Sensory/regulatory protein RpfC</fullName>
        <ecNumber evidence="2">2.7.13.3</ecNumber>
    </recommendedName>
</protein>
<dbReference type="SMART" id="SM00387">
    <property type="entry name" value="HATPase_c"/>
    <property type="match status" value="1"/>
</dbReference>
<reference evidence="17" key="2">
    <citation type="submission" date="2020-09" db="EMBL/GenBank/DDBJ databases">
        <authorList>
            <person name="Sun Q."/>
            <person name="Kim S."/>
        </authorList>
    </citation>
    <scope>NUCLEOTIDE SEQUENCE</scope>
    <source>
        <strain evidence="17">KCTC 23224</strain>
    </source>
</reference>
<dbReference type="InterPro" id="IPR005467">
    <property type="entry name" value="His_kinase_dom"/>
</dbReference>
<feature type="modified residue" description="4-aspartylphosphate" evidence="11">
    <location>
        <position position="886"/>
    </location>
</feature>
<feature type="domain" description="Response regulatory" evidence="14">
    <location>
        <begin position="837"/>
        <end position="953"/>
    </location>
</feature>
<evidence type="ECO:0000256" key="4">
    <source>
        <dbReference type="ARBA" id="ARBA00022679"/>
    </source>
</evidence>
<comment type="caution">
    <text evidence="17">The sequence shown here is derived from an EMBL/GenBank/DDBJ whole genome shotgun (WGS) entry which is preliminary data.</text>
</comment>
<evidence type="ECO:0000256" key="5">
    <source>
        <dbReference type="ARBA" id="ARBA00022741"/>
    </source>
</evidence>
<evidence type="ECO:0000256" key="7">
    <source>
        <dbReference type="ARBA" id="ARBA00022840"/>
    </source>
</evidence>
<evidence type="ECO:0000256" key="12">
    <source>
        <dbReference type="SAM" id="Phobius"/>
    </source>
</evidence>
<dbReference type="Gene3D" id="3.30.565.10">
    <property type="entry name" value="Histidine kinase-like ATPase, C-terminal domain"/>
    <property type="match status" value="1"/>
</dbReference>
<dbReference type="Gene3D" id="3.30.450.20">
    <property type="entry name" value="PAS domain"/>
    <property type="match status" value="2"/>
</dbReference>
<evidence type="ECO:0000256" key="6">
    <source>
        <dbReference type="ARBA" id="ARBA00022777"/>
    </source>
</evidence>
<dbReference type="PROSITE" id="PS50113">
    <property type="entry name" value="PAC"/>
    <property type="match status" value="1"/>
</dbReference>
<dbReference type="CDD" id="cd00082">
    <property type="entry name" value="HisKA"/>
    <property type="match status" value="1"/>
</dbReference>
<evidence type="ECO:0000256" key="3">
    <source>
        <dbReference type="ARBA" id="ARBA00022553"/>
    </source>
</evidence>
<dbReference type="FunFam" id="1.10.287.130:FF:000002">
    <property type="entry name" value="Two-component osmosensing histidine kinase"/>
    <property type="match status" value="1"/>
</dbReference>
<evidence type="ECO:0000259" key="15">
    <source>
        <dbReference type="PROSITE" id="PS50112"/>
    </source>
</evidence>
<dbReference type="SMART" id="SM00388">
    <property type="entry name" value="HisKA"/>
    <property type="match status" value="1"/>
</dbReference>
<dbReference type="InterPro" id="IPR035965">
    <property type="entry name" value="PAS-like_dom_sf"/>
</dbReference>
<dbReference type="SUPFAM" id="SSF47384">
    <property type="entry name" value="Homodimeric domain of signal transducing histidine kinase"/>
    <property type="match status" value="1"/>
</dbReference>
<dbReference type="CDD" id="cd16922">
    <property type="entry name" value="HATPase_EvgS-ArcB-TorS-like"/>
    <property type="match status" value="1"/>
</dbReference>
<dbReference type="NCBIfam" id="TIGR00229">
    <property type="entry name" value="sensory_box"/>
    <property type="match status" value="1"/>
</dbReference>
<evidence type="ECO:0000256" key="10">
    <source>
        <dbReference type="ARBA" id="ARBA00068150"/>
    </source>
</evidence>
<accession>A0A8J3CVS6</accession>
<dbReference type="Pfam" id="PF00512">
    <property type="entry name" value="HisKA"/>
    <property type="match status" value="1"/>
</dbReference>
<dbReference type="FunFam" id="3.30.565.10:FF:000010">
    <property type="entry name" value="Sensor histidine kinase RcsC"/>
    <property type="match status" value="1"/>
</dbReference>
<dbReference type="PRINTS" id="PR00344">
    <property type="entry name" value="BCTRLSENSOR"/>
</dbReference>
<evidence type="ECO:0000259" key="16">
    <source>
        <dbReference type="PROSITE" id="PS50113"/>
    </source>
</evidence>
<dbReference type="InterPro" id="IPR011006">
    <property type="entry name" value="CheY-like_superfamily"/>
</dbReference>
<dbReference type="EC" id="2.7.13.3" evidence="2"/>
<evidence type="ECO:0000256" key="8">
    <source>
        <dbReference type="ARBA" id="ARBA00023012"/>
    </source>
</evidence>
<reference evidence="17" key="1">
    <citation type="journal article" date="2014" name="Int. J. Syst. Evol. Microbiol.">
        <title>Complete genome sequence of Corynebacterium casei LMG S-19264T (=DSM 44701T), isolated from a smear-ripened cheese.</title>
        <authorList>
            <consortium name="US DOE Joint Genome Institute (JGI-PGF)"/>
            <person name="Walter F."/>
            <person name="Albersmeier A."/>
            <person name="Kalinowski J."/>
            <person name="Ruckert C."/>
        </authorList>
    </citation>
    <scope>NUCLEOTIDE SEQUENCE</scope>
    <source>
        <strain evidence="17">KCTC 23224</strain>
    </source>
</reference>
<keyword evidence="6" id="KW-0418">Kinase</keyword>
<dbReference type="PANTHER" id="PTHR43047:SF64">
    <property type="entry name" value="HISTIDINE KINASE CONTAINING CHEY-HOMOLOGOUS RECEIVER DOMAIN AND PAS DOMAIN-RELATED"/>
    <property type="match status" value="1"/>
</dbReference>
<evidence type="ECO:0000256" key="11">
    <source>
        <dbReference type="PROSITE-ProRule" id="PRU00169"/>
    </source>
</evidence>
<dbReference type="PROSITE" id="PS50109">
    <property type="entry name" value="HIS_KIN"/>
    <property type="match status" value="1"/>
</dbReference>
<keyword evidence="5" id="KW-0547">Nucleotide-binding</keyword>
<dbReference type="PANTHER" id="PTHR43047">
    <property type="entry name" value="TWO-COMPONENT HISTIDINE PROTEIN KINASE"/>
    <property type="match status" value="1"/>
</dbReference>
<sequence>MIKLNNLLKIDKATRGLVFLGVFLVFSILFLAFYFYQALNENQIRSNNQTLSKQIELAGKETEKSFNSMYDDMLFFINNLENWTYERTGNEMKAFEGRARRIFNNHRDLLDTIIVDFPNHRVSFYFDNKNTFVRQFREKQPIELDNLNNILTLKKPEKDLSFLIYLNLQRFADNQLANYYLGSESSKFMTVSGEIFDLVDDSYFSGFHIDVSSLNYINNNLDIGLKGLVNGVMSNAEGKRISVWIHFYPIKLNPLGKDASLVFIQALNWTSSKAFSTYIYLIIGLLAMVVIVFFILYQFNQSITKSNESLAKSSKEIEELFKRQTLLLQESNGFIYFQNEKNEMISVGDEVKNVLGYDKEDFLINFRSYIAPECVFELREKVSESISRKVEFFKTDFFIFKKGGEKIRVKVFEKLLFDEGGEYKGTVGIFTDIDEQYRTEQERIRSEERFRLVLHSLPDLIFTYDNEANFLDYYVQDSSVLLSPPEDTIGKNVLEVVPGELGQRVYDMFKKAKETGKMQRIDMELQVPVGTRIFETRIFRLDENRLISIARDVTAQKVWEKGLREAMEAAELANKAKSEFLANMSHEIRTPMNALLGIVSLLETTQLNAQQLKYLQLLKSSGKNLSGIINDILDYSKIESGAMSLKPTVFHFKNEIERTFQLFEGLLKEKEIDFSLQYNGEIPVFVEVDREKLVQVISNILSNSIKFTAKCGKVSVSLSCEDIIDDTVMLLFEVKDSGIGIPQDKIQQLTEPFFQLDGSNTREYQGTGLGLAISKKILELMGGDLLIESQEGIGSTFSFSVFAKAITIDSQADDTANKSALQKSDLVPAFGAKYPLQILIAEDNNTNIVFMGMLMDQLGYQVDFVLNGLEAVEAVQKKSYDMIFMDIQMPKLNGLEATQEILKLGLENPPQIWGLSANAFNEDREKAIQLGMSGYLAKPVDIEIIAKTLRSIYLSLHKI</sequence>
<dbReference type="InterPro" id="IPR000014">
    <property type="entry name" value="PAS"/>
</dbReference>
<dbReference type="SMART" id="SM00448">
    <property type="entry name" value="REC"/>
    <property type="match status" value="1"/>
</dbReference>
<keyword evidence="7" id="KW-0067">ATP-binding</keyword>
<feature type="transmembrane region" description="Helical" evidence="12">
    <location>
        <begin position="16"/>
        <end position="36"/>
    </location>
</feature>
<dbReference type="SUPFAM" id="SSF55874">
    <property type="entry name" value="ATPase domain of HSP90 chaperone/DNA topoisomerase II/histidine kinase"/>
    <property type="match status" value="1"/>
</dbReference>
<dbReference type="PROSITE" id="PS50110">
    <property type="entry name" value="RESPONSE_REGULATORY"/>
    <property type="match status" value="1"/>
</dbReference>
<keyword evidence="12" id="KW-0812">Transmembrane</keyword>
<evidence type="ECO:0000256" key="2">
    <source>
        <dbReference type="ARBA" id="ARBA00012438"/>
    </source>
</evidence>
<evidence type="ECO:0000313" key="17">
    <source>
        <dbReference type="EMBL" id="GHB26891.1"/>
    </source>
</evidence>
<dbReference type="Pfam" id="PF08448">
    <property type="entry name" value="PAS_4"/>
    <property type="match status" value="1"/>
</dbReference>
<keyword evidence="12" id="KW-0472">Membrane</keyword>
<dbReference type="SUPFAM" id="SSF52172">
    <property type="entry name" value="CheY-like"/>
    <property type="match status" value="1"/>
</dbReference>
<name>A0A8J3CVS6_9BACT</name>
<keyword evidence="3 11" id="KW-0597">Phosphoprotein</keyword>
<dbReference type="InterPro" id="IPR036097">
    <property type="entry name" value="HisK_dim/P_sf"/>
</dbReference>
<dbReference type="CDD" id="cd17546">
    <property type="entry name" value="REC_hyHK_CKI1_RcsC-like"/>
    <property type="match status" value="1"/>
</dbReference>
<evidence type="ECO:0000313" key="18">
    <source>
        <dbReference type="Proteomes" id="UP000642809"/>
    </source>
</evidence>
<evidence type="ECO:0000256" key="1">
    <source>
        <dbReference type="ARBA" id="ARBA00000085"/>
    </source>
</evidence>
<dbReference type="PROSITE" id="PS50112">
    <property type="entry name" value="PAS"/>
    <property type="match status" value="2"/>
</dbReference>
<feature type="domain" description="PAS" evidence="15">
    <location>
        <begin position="327"/>
        <end position="389"/>
    </location>
</feature>
<dbReference type="InterPro" id="IPR003594">
    <property type="entry name" value="HATPase_dom"/>
</dbReference>
<dbReference type="InterPro" id="IPR003661">
    <property type="entry name" value="HisK_dim/P_dom"/>
</dbReference>
<evidence type="ECO:0000256" key="9">
    <source>
        <dbReference type="ARBA" id="ARBA00064003"/>
    </source>
</evidence>
<dbReference type="EMBL" id="BMYF01000002">
    <property type="protein sequence ID" value="GHB26891.1"/>
    <property type="molecule type" value="Genomic_DNA"/>
</dbReference>
<dbReference type="Gene3D" id="3.40.50.2300">
    <property type="match status" value="1"/>
</dbReference>
<dbReference type="RefSeq" id="WP_189578822.1">
    <property type="nucleotide sequence ID" value="NZ_BMYF01000002.1"/>
</dbReference>
<evidence type="ECO:0000259" key="14">
    <source>
        <dbReference type="PROSITE" id="PS50110"/>
    </source>
</evidence>
<dbReference type="GO" id="GO:0000155">
    <property type="term" value="F:phosphorelay sensor kinase activity"/>
    <property type="evidence" value="ECO:0007669"/>
    <property type="project" value="InterPro"/>
</dbReference>
<dbReference type="AlphaFoldDB" id="A0A8J3CVS6"/>
<dbReference type="SMART" id="SM00091">
    <property type="entry name" value="PAS"/>
    <property type="match status" value="2"/>
</dbReference>
<keyword evidence="4" id="KW-0808">Transferase</keyword>
<dbReference type="InterPro" id="IPR001789">
    <property type="entry name" value="Sig_transdc_resp-reg_receiver"/>
</dbReference>
<dbReference type="SUPFAM" id="SSF55785">
    <property type="entry name" value="PYP-like sensor domain (PAS domain)"/>
    <property type="match status" value="2"/>
</dbReference>
<keyword evidence="12" id="KW-1133">Transmembrane helix</keyword>
<feature type="domain" description="PAS" evidence="15">
    <location>
        <begin position="446"/>
        <end position="516"/>
    </location>
</feature>
<keyword evidence="8" id="KW-0902">Two-component regulatory system</keyword>
<feature type="domain" description="PAC" evidence="16">
    <location>
        <begin position="393"/>
        <end position="445"/>
    </location>
</feature>
<gene>
    <name evidence="17" type="ORF">GCM10008106_04490</name>
</gene>
<dbReference type="Pfam" id="PF02518">
    <property type="entry name" value="HATPase_c"/>
    <property type="match status" value="1"/>
</dbReference>
<dbReference type="Gene3D" id="1.10.287.130">
    <property type="match status" value="1"/>
</dbReference>
<organism evidence="17 18">
    <name type="scientific">Mongoliitalea lutea</name>
    <dbReference type="NCBI Taxonomy" id="849756"/>
    <lineage>
        <taxon>Bacteria</taxon>
        <taxon>Pseudomonadati</taxon>
        <taxon>Bacteroidota</taxon>
        <taxon>Cytophagia</taxon>
        <taxon>Cytophagales</taxon>
        <taxon>Cyclobacteriaceae</taxon>
        <taxon>Mongoliitalea</taxon>
    </lineage>
</organism>
<proteinExistence type="predicted"/>
<dbReference type="InterPro" id="IPR004358">
    <property type="entry name" value="Sig_transdc_His_kin-like_C"/>
</dbReference>
<feature type="transmembrane region" description="Helical" evidence="12">
    <location>
        <begin position="278"/>
        <end position="299"/>
    </location>
</feature>
<evidence type="ECO:0000259" key="13">
    <source>
        <dbReference type="PROSITE" id="PS50109"/>
    </source>
</evidence>
<dbReference type="CDD" id="cd00130">
    <property type="entry name" value="PAS"/>
    <property type="match status" value="1"/>
</dbReference>
<dbReference type="InterPro" id="IPR036890">
    <property type="entry name" value="HATPase_C_sf"/>
</dbReference>
<dbReference type="Pfam" id="PF00072">
    <property type="entry name" value="Response_reg"/>
    <property type="match status" value="1"/>
</dbReference>
<comment type="subunit">
    <text evidence="9">At low DSF concentrations, interacts with RpfF.</text>
</comment>
<comment type="catalytic activity">
    <reaction evidence="1">
        <text>ATP + protein L-histidine = ADP + protein N-phospho-L-histidine.</text>
        <dbReference type="EC" id="2.7.13.3"/>
    </reaction>
</comment>
<dbReference type="Proteomes" id="UP000642809">
    <property type="component" value="Unassembled WGS sequence"/>
</dbReference>